<reference evidence="2" key="1">
    <citation type="submission" date="2021-06" db="EMBL/GenBank/DDBJ databases">
        <authorList>
            <person name="Kallberg Y."/>
            <person name="Tangrot J."/>
            <person name="Rosling A."/>
        </authorList>
    </citation>
    <scope>NUCLEOTIDE SEQUENCE</scope>
    <source>
        <strain evidence="2">FL966</strain>
    </source>
</reference>
<keyword evidence="3" id="KW-1185">Reference proteome</keyword>
<comment type="caution">
    <text evidence="2">The sequence shown here is derived from an EMBL/GenBank/DDBJ whole genome shotgun (WGS) entry which is preliminary data.</text>
</comment>
<evidence type="ECO:0000256" key="1">
    <source>
        <dbReference type="SAM" id="Coils"/>
    </source>
</evidence>
<dbReference type="Proteomes" id="UP000789759">
    <property type="component" value="Unassembled WGS sequence"/>
</dbReference>
<dbReference type="AlphaFoldDB" id="A0A9N9CZW0"/>
<accession>A0A9N9CZW0</accession>
<name>A0A9N9CZW0_9GLOM</name>
<organism evidence="2 3">
    <name type="scientific">Cetraspora pellucida</name>
    <dbReference type="NCBI Taxonomy" id="1433469"/>
    <lineage>
        <taxon>Eukaryota</taxon>
        <taxon>Fungi</taxon>
        <taxon>Fungi incertae sedis</taxon>
        <taxon>Mucoromycota</taxon>
        <taxon>Glomeromycotina</taxon>
        <taxon>Glomeromycetes</taxon>
        <taxon>Diversisporales</taxon>
        <taxon>Gigasporaceae</taxon>
        <taxon>Cetraspora</taxon>
    </lineage>
</organism>
<dbReference type="EMBL" id="CAJVQA010005285">
    <property type="protein sequence ID" value="CAG8617234.1"/>
    <property type="molecule type" value="Genomic_DNA"/>
</dbReference>
<dbReference type="OrthoDB" id="2385538at2759"/>
<evidence type="ECO:0000313" key="3">
    <source>
        <dbReference type="Proteomes" id="UP000789759"/>
    </source>
</evidence>
<protein>
    <submittedName>
        <fullName evidence="2">21943_t:CDS:1</fullName>
    </submittedName>
</protein>
<gene>
    <name evidence="2" type="ORF">CPELLU_LOCUS7740</name>
</gene>
<proteinExistence type="predicted"/>
<evidence type="ECO:0000313" key="2">
    <source>
        <dbReference type="EMBL" id="CAG8617234.1"/>
    </source>
</evidence>
<sequence length="633" mass="72642">MVDFLKKAGMVVSIIEATPKSEEDSVSLTEVVKICSSVIKAEEISDIANANILNHEMAEHLENKPKKTLKEMHALNRYHIAECYGIPPESLTEEFIMDYGKYDEMKWFRNLRKLRDADYRNDRFTTVTRTEKHRICLELIKTCTPIRDIDDRSRYKADDVKRCLNTPELIQYLQNLVPRMARVFDNTDASRSAKKSGLKSDRAKLGLLNSALYTTYSSKLKGTNNKHTHYHLVGMFDKESALKLPSYQTGEGQFYENGEDMHYGYKEIFVSLKIAYVYEFGGNIIEEKSTMSAITTKIVEKYVLTPKMSDSELSQYASEFLENLTDDRKRNQARRRLRNGFKFSSEQVGVLIPNQRSGKNKTINLVEGNCRIAITKPPKSLEEEIVREKAKRILQNRYGFSEDQVNALFTIPKNESRHSVTTSDKNDKLSIRDVRAEAYALALLAKNANAGLSRFTRLHRELRNLNASLEIIEKKAEAKRIDYPDEFTLESVKERLNAYNIKTLPDYQALADVMVMLCIRPAELKTLCITDTGVMGYVKNRGDPGKPGVKWFNKFLKDYDLIPKYLRKLGAVYAVVTNGVKNMAHAYTIAGEALWHSCDNHTSSVQNYVVVNYRKRGQKPEEARPFHLYNDDN</sequence>
<keyword evidence="1" id="KW-0175">Coiled coil</keyword>
<feature type="coiled-coil region" evidence="1">
    <location>
        <begin position="455"/>
        <end position="482"/>
    </location>
</feature>